<evidence type="ECO:0000313" key="3">
    <source>
        <dbReference type="Proteomes" id="UP001612741"/>
    </source>
</evidence>
<feature type="transmembrane region" description="Helical" evidence="1">
    <location>
        <begin position="220"/>
        <end position="244"/>
    </location>
</feature>
<keyword evidence="3" id="KW-1185">Reference proteome</keyword>
<gene>
    <name evidence="2" type="ORF">ACIBG2_15230</name>
</gene>
<proteinExistence type="predicted"/>
<feature type="transmembrane region" description="Helical" evidence="1">
    <location>
        <begin position="142"/>
        <end position="164"/>
    </location>
</feature>
<sequence>MLRILLKDLRRRSRDSTLLVFALVLPLGLTFVFGLTMGGGTPSARYGVAGPSAAEFAQRSGLSGLKPVAGAAEARRLTEGNELDAVFVVSPARVEVVGSVDAPLAVQVAREVAESYALPGGGGIPVVTDATLGTRELDARTYHAAGAAMFFIFFAVLFCVTGIFEERASGTLPRLLTMPVPRWSILAAKLLGGVLVGLVGMVVLVTVSTVLLGARWGPPAGVGALVVAAVLAATGLMTAVASFARTAEQAANWQSGVASLLGLLGGSFFPVAPELSVFTPHHWFLEGLAELRGGASILPALAVLLAVAALTLPVAAARTGRMVTP</sequence>
<dbReference type="RefSeq" id="WP_397081986.1">
    <property type="nucleotide sequence ID" value="NZ_JBITGY010000004.1"/>
</dbReference>
<comment type="caution">
    <text evidence="2">The sequence shown here is derived from an EMBL/GenBank/DDBJ whole genome shotgun (WGS) entry which is preliminary data.</text>
</comment>
<dbReference type="Pfam" id="PF12679">
    <property type="entry name" value="ABC2_membrane_2"/>
    <property type="match status" value="1"/>
</dbReference>
<keyword evidence="1" id="KW-0472">Membrane</keyword>
<evidence type="ECO:0000313" key="2">
    <source>
        <dbReference type="EMBL" id="MFI6498742.1"/>
    </source>
</evidence>
<evidence type="ECO:0000256" key="1">
    <source>
        <dbReference type="SAM" id="Phobius"/>
    </source>
</evidence>
<name>A0ABW7YS54_9ACTN</name>
<dbReference type="EMBL" id="JBITGY010000004">
    <property type="protein sequence ID" value="MFI6498742.1"/>
    <property type="molecule type" value="Genomic_DNA"/>
</dbReference>
<organism evidence="2 3">
    <name type="scientific">Nonomuraea typhae</name>
    <dbReference type="NCBI Taxonomy" id="2603600"/>
    <lineage>
        <taxon>Bacteria</taxon>
        <taxon>Bacillati</taxon>
        <taxon>Actinomycetota</taxon>
        <taxon>Actinomycetes</taxon>
        <taxon>Streptosporangiales</taxon>
        <taxon>Streptosporangiaceae</taxon>
        <taxon>Nonomuraea</taxon>
    </lineage>
</organism>
<feature type="transmembrane region" description="Helical" evidence="1">
    <location>
        <begin position="293"/>
        <end position="316"/>
    </location>
</feature>
<dbReference type="PANTHER" id="PTHR43027:SF1">
    <property type="entry name" value="DOXORUBICIN RESISTANCE ABC TRANSPORTER PERMEASE PROTEIN DRRC-RELATED"/>
    <property type="match status" value="1"/>
</dbReference>
<reference evidence="2 3" key="1">
    <citation type="submission" date="2024-10" db="EMBL/GenBank/DDBJ databases">
        <title>The Natural Products Discovery Center: Release of the First 8490 Sequenced Strains for Exploring Actinobacteria Biosynthetic Diversity.</title>
        <authorList>
            <person name="Kalkreuter E."/>
            <person name="Kautsar S.A."/>
            <person name="Yang D."/>
            <person name="Bader C.D."/>
            <person name="Teijaro C.N."/>
            <person name="Fluegel L."/>
            <person name="Davis C.M."/>
            <person name="Simpson J.R."/>
            <person name="Lauterbach L."/>
            <person name="Steele A.D."/>
            <person name="Gui C."/>
            <person name="Meng S."/>
            <person name="Li G."/>
            <person name="Viehrig K."/>
            <person name="Ye F."/>
            <person name="Su P."/>
            <person name="Kiefer A.F."/>
            <person name="Nichols A."/>
            <person name="Cepeda A.J."/>
            <person name="Yan W."/>
            <person name="Fan B."/>
            <person name="Jiang Y."/>
            <person name="Adhikari A."/>
            <person name="Zheng C.-J."/>
            <person name="Schuster L."/>
            <person name="Cowan T.M."/>
            <person name="Smanski M.J."/>
            <person name="Chevrette M.G."/>
            <person name="De Carvalho L.P.S."/>
            <person name="Shen B."/>
        </authorList>
    </citation>
    <scope>NUCLEOTIDE SEQUENCE [LARGE SCALE GENOMIC DNA]</scope>
    <source>
        <strain evidence="2 3">NPDC050545</strain>
    </source>
</reference>
<dbReference type="PANTHER" id="PTHR43027">
    <property type="entry name" value="DOXORUBICIN RESISTANCE ABC TRANSPORTER PERMEASE PROTEIN DRRC-RELATED"/>
    <property type="match status" value="1"/>
</dbReference>
<feature type="transmembrane region" description="Helical" evidence="1">
    <location>
        <begin position="185"/>
        <end position="214"/>
    </location>
</feature>
<dbReference type="Proteomes" id="UP001612741">
    <property type="component" value="Unassembled WGS sequence"/>
</dbReference>
<keyword evidence="1" id="KW-1133">Transmembrane helix</keyword>
<protein>
    <submittedName>
        <fullName evidence="2">ABC transporter permease subunit</fullName>
    </submittedName>
</protein>
<accession>A0ABW7YS54</accession>
<keyword evidence="1" id="KW-0812">Transmembrane</keyword>
<feature type="transmembrane region" description="Helical" evidence="1">
    <location>
        <begin position="256"/>
        <end position="273"/>
    </location>
</feature>
<dbReference type="InterPro" id="IPR052902">
    <property type="entry name" value="ABC-2_transporter"/>
</dbReference>